<evidence type="ECO:0000259" key="4">
    <source>
        <dbReference type="Pfam" id="PF01420"/>
    </source>
</evidence>
<accession>A0AA97LNB4</accession>
<dbReference type="EMBL" id="CP097562">
    <property type="protein sequence ID" value="USF23590.1"/>
    <property type="molecule type" value="Genomic_DNA"/>
</dbReference>
<dbReference type="InterPro" id="IPR044946">
    <property type="entry name" value="Restrct_endonuc_typeI_TRD_sf"/>
</dbReference>
<sequence>MAVTSENIDDVGKSVVWLGNEKIVTGGHTAIIKTKQNGKYINYWFSSEHFRKQKIKIAHGTKVIEITPNKLNNILISIPPLEVQEEIVNILDKFERMCNSLTEGLPSEIAARKKQYEYYRDKLLSF</sequence>
<dbReference type="InterPro" id="IPR000055">
    <property type="entry name" value="Restrct_endonuc_typeI_TRD"/>
</dbReference>
<dbReference type="InterPro" id="IPR051212">
    <property type="entry name" value="Type-I_RE_S_subunit"/>
</dbReference>
<dbReference type="Proteomes" id="UP000017429">
    <property type="component" value="Chromosome"/>
</dbReference>
<dbReference type="REBASE" id="635422">
    <property type="entry name" value="S2.Msc457ORF119P"/>
</dbReference>
<dbReference type="GO" id="GO:0009307">
    <property type="term" value="P:DNA restriction-modification system"/>
    <property type="evidence" value="ECO:0007669"/>
    <property type="project" value="UniProtKB-KW"/>
</dbReference>
<evidence type="ECO:0000256" key="3">
    <source>
        <dbReference type="ARBA" id="ARBA00023125"/>
    </source>
</evidence>
<dbReference type="PANTHER" id="PTHR43140:SF1">
    <property type="entry name" value="TYPE I RESTRICTION ENZYME ECOKI SPECIFICITY SUBUNIT"/>
    <property type="match status" value="1"/>
</dbReference>
<dbReference type="Pfam" id="PF01420">
    <property type="entry name" value="Methylase_S"/>
    <property type="match status" value="1"/>
</dbReference>
<dbReference type="SUPFAM" id="SSF116734">
    <property type="entry name" value="DNA methylase specificity domain"/>
    <property type="match status" value="1"/>
</dbReference>
<evidence type="ECO:0000256" key="2">
    <source>
        <dbReference type="ARBA" id="ARBA00022747"/>
    </source>
</evidence>
<dbReference type="KEGG" id="msch:N508_000655"/>
<dbReference type="Gene3D" id="3.90.220.20">
    <property type="entry name" value="DNA methylase specificity domains"/>
    <property type="match status" value="1"/>
</dbReference>
<keyword evidence="6" id="KW-1185">Reference proteome</keyword>
<dbReference type="PANTHER" id="PTHR43140">
    <property type="entry name" value="TYPE-1 RESTRICTION ENZYME ECOKI SPECIFICITY PROTEIN"/>
    <property type="match status" value="1"/>
</dbReference>
<evidence type="ECO:0000313" key="6">
    <source>
        <dbReference type="Proteomes" id="UP000017429"/>
    </source>
</evidence>
<organism evidence="5 6">
    <name type="scientific">Mucispirillum schaedleri ASF457</name>
    <dbReference type="NCBI Taxonomy" id="1379858"/>
    <lineage>
        <taxon>Bacteria</taxon>
        <taxon>Pseudomonadati</taxon>
        <taxon>Deferribacterota</taxon>
        <taxon>Deferribacteres</taxon>
        <taxon>Deferribacterales</taxon>
        <taxon>Mucispirillaceae</taxon>
        <taxon>Mucispirillum</taxon>
    </lineage>
</organism>
<protein>
    <recommendedName>
        <fullName evidence="4">Type I restriction modification DNA specificity domain-containing protein</fullName>
    </recommendedName>
</protein>
<reference evidence="5" key="2">
    <citation type="submission" date="2022-05" db="EMBL/GenBank/DDBJ databases">
        <authorList>
            <person name="Proctor A.L."/>
            <person name="Phillips G.J."/>
            <person name="Wannemuehler M.J."/>
        </authorList>
    </citation>
    <scope>NUCLEOTIDE SEQUENCE</scope>
    <source>
        <strain evidence="5">ASF457</strain>
    </source>
</reference>
<reference evidence="5" key="1">
    <citation type="journal article" date="2014" name="Genome Announc.">
        <title>Draft genome sequences of the altered schaedler flora, a defined bacterial community from gnotobiotic mice.</title>
        <authorList>
            <person name="Wannemuehler M.J."/>
            <person name="Overstreet A.M."/>
            <person name="Ward D.V."/>
            <person name="Phillips G.J."/>
        </authorList>
    </citation>
    <scope>NUCLEOTIDE SEQUENCE</scope>
    <source>
        <strain evidence="5">ASF457</strain>
    </source>
</reference>
<comment type="similarity">
    <text evidence="1">Belongs to the type-I restriction system S methylase family.</text>
</comment>
<evidence type="ECO:0000313" key="5">
    <source>
        <dbReference type="EMBL" id="USF23590.1"/>
    </source>
</evidence>
<name>A0AA97LNB4_9BACT</name>
<gene>
    <name evidence="5" type="ORF">N508_000655</name>
</gene>
<evidence type="ECO:0000256" key="1">
    <source>
        <dbReference type="ARBA" id="ARBA00010923"/>
    </source>
</evidence>
<keyword evidence="2" id="KW-0680">Restriction system</keyword>
<proteinExistence type="inferred from homology"/>
<dbReference type="GO" id="GO:0003677">
    <property type="term" value="F:DNA binding"/>
    <property type="evidence" value="ECO:0007669"/>
    <property type="project" value="UniProtKB-KW"/>
</dbReference>
<keyword evidence="3" id="KW-0238">DNA-binding</keyword>
<dbReference type="AlphaFoldDB" id="A0AA97LNB4"/>
<feature type="domain" description="Type I restriction modification DNA specificity" evidence="4">
    <location>
        <begin position="22"/>
        <end position="109"/>
    </location>
</feature>
<reference evidence="5" key="3">
    <citation type="submission" date="2022-06" db="EMBL/GenBank/DDBJ databases">
        <title>Resources to Facilitate Use of the Altered Schaedler Flora (ASF) Mouse Model to Study Microbiome Function.</title>
        <authorList>
            <person name="Proctor A."/>
            <person name="Parvinroo S."/>
            <person name="Richie T."/>
            <person name="Jia X."/>
            <person name="Lee S.T.M."/>
            <person name="Karp P.D."/>
            <person name="Paley S."/>
            <person name="Kostic A.D."/>
            <person name="Pierre J.F."/>
            <person name="Wannemuehler M.J."/>
            <person name="Phillips G.J."/>
        </authorList>
    </citation>
    <scope>NUCLEOTIDE SEQUENCE</scope>
    <source>
        <strain evidence="5">ASF457</strain>
    </source>
</reference>